<comment type="subcellular location">
    <subcellularLocation>
        <location evidence="1">Cell membrane</location>
        <topology evidence="1">Multi-pass membrane protein</topology>
    </subcellularLocation>
</comment>
<evidence type="ECO:0000256" key="3">
    <source>
        <dbReference type="ARBA" id="ARBA00022448"/>
    </source>
</evidence>
<name>A0A2T0UYF8_9MICO</name>
<dbReference type="EMBL" id="PVTI01000003">
    <property type="protein sequence ID" value="PRY62887.1"/>
    <property type="molecule type" value="Genomic_DNA"/>
</dbReference>
<dbReference type="GO" id="GO:0055085">
    <property type="term" value="P:transmembrane transport"/>
    <property type="evidence" value="ECO:0007669"/>
    <property type="project" value="TreeGrafter"/>
</dbReference>
<keyword evidence="6 9" id="KW-1133">Transmembrane helix</keyword>
<feature type="compositionally biased region" description="Low complexity" evidence="8">
    <location>
        <begin position="60"/>
        <end position="69"/>
    </location>
</feature>
<keyword evidence="7 9" id="KW-0472">Membrane</keyword>
<feature type="transmembrane region" description="Helical" evidence="9">
    <location>
        <begin position="359"/>
        <end position="378"/>
    </location>
</feature>
<evidence type="ECO:0000256" key="5">
    <source>
        <dbReference type="ARBA" id="ARBA00022692"/>
    </source>
</evidence>
<dbReference type="OrthoDB" id="5242074at2"/>
<evidence type="ECO:0000256" key="6">
    <source>
        <dbReference type="ARBA" id="ARBA00022989"/>
    </source>
</evidence>
<feature type="transmembrane region" description="Helical" evidence="9">
    <location>
        <begin position="96"/>
        <end position="113"/>
    </location>
</feature>
<evidence type="ECO:0000256" key="8">
    <source>
        <dbReference type="SAM" id="MobiDB-lite"/>
    </source>
</evidence>
<protein>
    <submittedName>
        <fullName evidence="10">Putative PurR-regulated permease PerM</fullName>
    </submittedName>
</protein>
<reference evidence="10 11" key="1">
    <citation type="submission" date="2018-03" db="EMBL/GenBank/DDBJ databases">
        <title>Genomic Encyclopedia of Archaeal and Bacterial Type Strains, Phase II (KMG-II): from individual species to whole genera.</title>
        <authorList>
            <person name="Goeker M."/>
        </authorList>
    </citation>
    <scope>NUCLEOTIDE SEQUENCE [LARGE SCALE GENOMIC DNA]</scope>
    <source>
        <strain evidence="10 11">ATCC BAA-1496</strain>
    </source>
</reference>
<evidence type="ECO:0000256" key="9">
    <source>
        <dbReference type="SAM" id="Phobius"/>
    </source>
</evidence>
<evidence type="ECO:0000256" key="1">
    <source>
        <dbReference type="ARBA" id="ARBA00004651"/>
    </source>
</evidence>
<keyword evidence="3" id="KW-0813">Transport</keyword>
<organism evidence="10 11">
    <name type="scientific">Knoellia remsis</name>
    <dbReference type="NCBI Taxonomy" id="407159"/>
    <lineage>
        <taxon>Bacteria</taxon>
        <taxon>Bacillati</taxon>
        <taxon>Actinomycetota</taxon>
        <taxon>Actinomycetes</taxon>
        <taxon>Micrococcales</taxon>
        <taxon>Intrasporangiaceae</taxon>
        <taxon>Knoellia</taxon>
    </lineage>
</organism>
<feature type="transmembrane region" description="Helical" evidence="9">
    <location>
        <begin position="390"/>
        <end position="423"/>
    </location>
</feature>
<dbReference type="RefSeq" id="WP_106296462.1">
    <property type="nucleotide sequence ID" value="NZ_PVTI01000003.1"/>
</dbReference>
<feature type="region of interest" description="Disordered" evidence="8">
    <location>
        <begin position="50"/>
        <end position="69"/>
    </location>
</feature>
<comment type="caution">
    <text evidence="10">The sequence shown here is derived from an EMBL/GenBank/DDBJ whole genome shotgun (WGS) entry which is preliminary data.</text>
</comment>
<evidence type="ECO:0000256" key="2">
    <source>
        <dbReference type="ARBA" id="ARBA00009773"/>
    </source>
</evidence>
<evidence type="ECO:0000313" key="11">
    <source>
        <dbReference type="Proteomes" id="UP000237822"/>
    </source>
</evidence>
<dbReference type="Proteomes" id="UP000237822">
    <property type="component" value="Unassembled WGS sequence"/>
</dbReference>
<feature type="transmembrane region" description="Helical" evidence="9">
    <location>
        <begin position="119"/>
        <end position="140"/>
    </location>
</feature>
<evidence type="ECO:0000256" key="7">
    <source>
        <dbReference type="ARBA" id="ARBA00023136"/>
    </source>
</evidence>
<keyword evidence="11" id="KW-1185">Reference proteome</keyword>
<feature type="transmembrane region" description="Helical" evidence="9">
    <location>
        <begin position="152"/>
        <end position="173"/>
    </location>
</feature>
<proteinExistence type="inferred from homology"/>
<keyword evidence="5 9" id="KW-0812">Transmembrane</keyword>
<dbReference type="PANTHER" id="PTHR21716">
    <property type="entry name" value="TRANSMEMBRANE PROTEIN"/>
    <property type="match status" value="1"/>
</dbReference>
<gene>
    <name evidence="10" type="ORF">BCF74_10394</name>
</gene>
<feature type="transmembrane region" description="Helical" evidence="9">
    <location>
        <begin position="240"/>
        <end position="259"/>
    </location>
</feature>
<dbReference type="AlphaFoldDB" id="A0A2T0UYF8"/>
<dbReference type="PANTHER" id="PTHR21716:SF53">
    <property type="entry name" value="PERMEASE PERM-RELATED"/>
    <property type="match status" value="1"/>
</dbReference>
<evidence type="ECO:0000256" key="4">
    <source>
        <dbReference type="ARBA" id="ARBA00022475"/>
    </source>
</evidence>
<feature type="transmembrane region" description="Helical" evidence="9">
    <location>
        <begin position="319"/>
        <end position="352"/>
    </location>
</feature>
<keyword evidence="4" id="KW-1003">Cell membrane</keyword>
<evidence type="ECO:0000313" key="10">
    <source>
        <dbReference type="EMBL" id="PRY62887.1"/>
    </source>
</evidence>
<dbReference type="GO" id="GO:0005886">
    <property type="term" value="C:plasma membrane"/>
    <property type="evidence" value="ECO:0007669"/>
    <property type="project" value="UniProtKB-SubCell"/>
</dbReference>
<dbReference type="Pfam" id="PF01594">
    <property type="entry name" value="AI-2E_transport"/>
    <property type="match status" value="1"/>
</dbReference>
<dbReference type="InterPro" id="IPR002549">
    <property type="entry name" value="AI-2E-like"/>
</dbReference>
<comment type="similarity">
    <text evidence="2">Belongs to the autoinducer-2 exporter (AI-2E) (TC 2.A.86) family.</text>
</comment>
<sequence length="434" mass="46975">MDLSWGKNSVRRLRAYRRRQRAQLRESNRIHREDEHLEHSLLQDVLGDEEQADAGGTSGPGDPATAGTAPADVAADARGATQFGEMGRPMNRRSPFYLGFVGALGALIAIGLWHSLGRLATTITILIVALFLTLALNPMVEWLGRRGMKRALAVGLVFLGVLVVFFFLGMLVVPPVLTQGQDLIAQAPNYLDRVLNTRWVQELDKNYDIVDKAQAEMNKRLTDETFISSVLGGVLGAGRAVLNGVFQTFTILILTLYFLSSLPKMKRAAYSMVPASRRNRVVQLSEEIMRRTGSYATGQVAIATVNAILSYVMMTVLGIPYAAVLAVVVGFLGLIPMVGATLGAAVVCLVAFFTEPKLALFAGIYYLVYQQFENYVIAPRIMQRTVSVPGAVTVVAALAGGTLLGVLGALLAIPVAAAALLLVDEVIIPRQRHQ</sequence>
<accession>A0A2T0UYF8</accession>